<evidence type="ECO:0000313" key="6">
    <source>
        <dbReference type="EMBL" id="MDZ5493943.1"/>
    </source>
</evidence>
<gene>
    <name evidence="6" type="ORF">U2F25_31560</name>
</gene>
<dbReference type="Gene3D" id="3.10.350.10">
    <property type="entry name" value="LysM domain"/>
    <property type="match status" value="1"/>
</dbReference>
<feature type="compositionally biased region" description="Low complexity" evidence="3">
    <location>
        <begin position="711"/>
        <end position="721"/>
    </location>
</feature>
<feature type="region of interest" description="Disordered" evidence="3">
    <location>
        <begin position="369"/>
        <end position="435"/>
    </location>
</feature>
<keyword evidence="4" id="KW-1133">Transmembrane helix</keyword>
<evidence type="ECO:0000256" key="4">
    <source>
        <dbReference type="SAM" id="Phobius"/>
    </source>
</evidence>
<dbReference type="SUPFAM" id="SSF48452">
    <property type="entry name" value="TPR-like"/>
    <property type="match status" value="1"/>
</dbReference>
<feature type="compositionally biased region" description="Low complexity" evidence="3">
    <location>
        <begin position="269"/>
        <end position="296"/>
    </location>
</feature>
<dbReference type="InterPro" id="IPR051677">
    <property type="entry name" value="AfsR-DnrI-RedD_regulator"/>
</dbReference>
<dbReference type="Gene3D" id="1.25.40.10">
    <property type="entry name" value="Tetratricopeptide repeat domain"/>
    <property type="match status" value="1"/>
</dbReference>
<proteinExistence type="predicted"/>
<evidence type="ECO:0000259" key="5">
    <source>
        <dbReference type="PROSITE" id="PS51782"/>
    </source>
</evidence>
<evidence type="ECO:0000256" key="2">
    <source>
        <dbReference type="ARBA" id="ARBA00023163"/>
    </source>
</evidence>
<sequence>MSHRTTRVIAITTSVLGTAAVPAVLVSTGVWTPELPSPATAVRHWITQPMSSGFVVALTAGGMLTLWLLLCTAVLIRAYTALARRLRWTPALRLPRPVQGITAALLGATAVTTATGAAAHASATTSDSSGSDQHATQAAATQAQQANGHTWSTNRTYAVERGDSLSKIAAECLGDADRWPEIFALNRGTHFADVGGTLRDPNLIHPGWVLSLPPDAAPPTGHAPRTPANPPPSSGQPDAQASPPAAHTPPASPAPGTTASRPPSPPVTAAPDSSGAAAPAPTASAPDTASPAAPDAPRAPERATRGVWLPSGSWVDLGLALAIAAAVALVWAHRQRRYVARKPATASRTHDPDLAPLPRVVGQIRRGLRRAAAGNPDPYEPARQCADHDDGYDADDEPVLAGGGSDDRDADGHAAGAGATSSRDNDGGPAPLPVAPALDNPLTALWRPAGLGLAGPGALAAARGFLTAALACGGADHPEARTEVVIPSMTAATLLGAAAVTLPRTPRLTVTAGLDEALDLLEAQTMRRTRLLYQHEVDSAAELRRADPYEEPLPPVMLLAGATSRHERARVAALLTQGQRLDIHGVLLGAWPEGDTLTVAADGTTSADGARPADVGRLCVLDPTEAADLLATLAESHTGQPPSPAPTEQQPPSRAQAPDNPPSPAAHDAPTTAAQPAPRADDVARDGAEMLSASQEDNLAAPEPQPDRGTPAVAGGVPVGHVPDDAAAGGSADQRPGKVRVRVLGTPKVIDGDPQRTPRAKSLELLVYLAVHDGVASTEAILDDLLPDAPVSKAPGRLYTYVSGLRAVLRHTGGPNTYLSHPDHRYLLQPDTLDIDLWRMRAALREARQATDPQARAAALRRAVDAYTGPLAQGCDYEWVESYREAVRQDALDAHLALADTLAGDPAQQVAVLDAAIAHHPRHEDLYQQAMRARAELGHLDAIRTLRRQLTRALAEIDARPGDDTLALADRLVARVKRFGMTGQKPVGPTA</sequence>
<keyword evidence="7" id="KW-1185">Reference proteome</keyword>
<feature type="transmembrane region" description="Helical" evidence="4">
    <location>
        <begin position="51"/>
        <end position="76"/>
    </location>
</feature>
<feature type="compositionally biased region" description="Low complexity" evidence="3">
    <location>
        <begin position="665"/>
        <end position="678"/>
    </location>
</feature>
<feature type="transmembrane region" description="Helical" evidence="4">
    <location>
        <begin position="7"/>
        <end position="31"/>
    </location>
</feature>
<dbReference type="EMBL" id="JAXOTQ010000057">
    <property type="protein sequence ID" value="MDZ5493943.1"/>
    <property type="molecule type" value="Genomic_DNA"/>
</dbReference>
<dbReference type="InterPro" id="IPR016032">
    <property type="entry name" value="Sig_transdc_resp-reg_C-effctor"/>
</dbReference>
<keyword evidence="2" id="KW-0804">Transcription</keyword>
<dbReference type="InterPro" id="IPR036779">
    <property type="entry name" value="LysM_dom_sf"/>
</dbReference>
<dbReference type="PANTHER" id="PTHR35807">
    <property type="entry name" value="TRANSCRIPTIONAL REGULATOR REDD-RELATED"/>
    <property type="match status" value="1"/>
</dbReference>
<dbReference type="InterPro" id="IPR011990">
    <property type="entry name" value="TPR-like_helical_dom_sf"/>
</dbReference>
<dbReference type="Proteomes" id="UP001290101">
    <property type="component" value="Unassembled WGS sequence"/>
</dbReference>
<dbReference type="PROSITE" id="PS51782">
    <property type="entry name" value="LYSM"/>
    <property type="match status" value="1"/>
</dbReference>
<evidence type="ECO:0000313" key="7">
    <source>
        <dbReference type="Proteomes" id="UP001290101"/>
    </source>
</evidence>
<dbReference type="Pfam" id="PF03704">
    <property type="entry name" value="BTAD"/>
    <property type="match status" value="1"/>
</dbReference>
<feature type="region of interest" description="Disordered" evidence="3">
    <location>
        <begin position="636"/>
        <end position="739"/>
    </location>
</feature>
<feature type="region of interest" description="Disordered" evidence="3">
    <location>
        <begin position="122"/>
        <end position="152"/>
    </location>
</feature>
<feature type="compositionally biased region" description="Basic and acidic residues" evidence="3">
    <location>
        <begin position="679"/>
        <end position="688"/>
    </location>
</feature>
<name>A0ABU5JMT9_9ACTN</name>
<feature type="compositionally biased region" description="Low complexity" evidence="3">
    <location>
        <begin position="122"/>
        <end position="146"/>
    </location>
</feature>
<dbReference type="Gene3D" id="1.10.10.10">
    <property type="entry name" value="Winged helix-like DNA-binding domain superfamily/Winged helix DNA-binding domain"/>
    <property type="match status" value="1"/>
</dbReference>
<dbReference type="RefSeq" id="WP_322443462.1">
    <property type="nucleotide sequence ID" value="NZ_JAXOTQ010000057.1"/>
</dbReference>
<comment type="caution">
    <text evidence="6">The sequence shown here is derived from an EMBL/GenBank/DDBJ whole genome shotgun (WGS) entry which is preliminary data.</text>
</comment>
<keyword evidence="4" id="KW-0472">Membrane</keyword>
<keyword evidence="4" id="KW-0812">Transmembrane</keyword>
<dbReference type="InterPro" id="IPR005158">
    <property type="entry name" value="BTAD"/>
</dbReference>
<accession>A0ABU5JMT9</accession>
<keyword evidence="1" id="KW-0805">Transcription regulation</keyword>
<dbReference type="SUPFAM" id="SSF46894">
    <property type="entry name" value="C-terminal effector domain of the bipartite response regulators"/>
    <property type="match status" value="1"/>
</dbReference>
<dbReference type="InterPro" id="IPR018392">
    <property type="entry name" value="LysM"/>
</dbReference>
<feature type="domain" description="LysM" evidence="5">
    <location>
        <begin position="155"/>
        <end position="212"/>
    </location>
</feature>
<evidence type="ECO:0000256" key="3">
    <source>
        <dbReference type="SAM" id="MobiDB-lite"/>
    </source>
</evidence>
<organism evidence="6 7">
    <name type="scientific">Micromonospora sicca</name>
    <dbReference type="NCBI Taxonomy" id="2202420"/>
    <lineage>
        <taxon>Bacteria</taxon>
        <taxon>Bacillati</taxon>
        <taxon>Actinomycetota</taxon>
        <taxon>Actinomycetes</taxon>
        <taxon>Micromonosporales</taxon>
        <taxon>Micromonosporaceae</taxon>
        <taxon>Micromonospora</taxon>
    </lineage>
</organism>
<dbReference type="CDD" id="cd00118">
    <property type="entry name" value="LysM"/>
    <property type="match status" value="1"/>
</dbReference>
<dbReference type="InterPro" id="IPR036388">
    <property type="entry name" value="WH-like_DNA-bd_sf"/>
</dbReference>
<reference evidence="6 7" key="1">
    <citation type="submission" date="2023-12" db="EMBL/GenBank/DDBJ databases">
        <title>Micromonospora sp. nov., isolated from Atacama Desert.</title>
        <authorList>
            <person name="Carro L."/>
            <person name="Golinska P."/>
            <person name="Klenk H.-P."/>
            <person name="Goodfellow M."/>
        </authorList>
    </citation>
    <scope>NUCLEOTIDE SEQUENCE [LARGE SCALE GENOMIC DNA]</scope>
    <source>
        <strain evidence="6 7">4G53</strain>
    </source>
</reference>
<dbReference type="SMART" id="SM01043">
    <property type="entry name" value="BTAD"/>
    <property type="match status" value="1"/>
</dbReference>
<evidence type="ECO:0000256" key="1">
    <source>
        <dbReference type="ARBA" id="ARBA00023015"/>
    </source>
</evidence>
<feature type="region of interest" description="Disordered" evidence="3">
    <location>
        <begin position="210"/>
        <end position="302"/>
    </location>
</feature>
<protein>
    <submittedName>
        <fullName evidence="6">BTAD domain-containing putative transcriptional regulator</fullName>
    </submittedName>
</protein>
<dbReference type="PANTHER" id="PTHR35807:SF1">
    <property type="entry name" value="TRANSCRIPTIONAL REGULATOR REDD"/>
    <property type="match status" value="1"/>
</dbReference>